<evidence type="ECO:0000256" key="1">
    <source>
        <dbReference type="ARBA" id="ARBA00004167"/>
    </source>
</evidence>
<feature type="transmembrane region" description="Helical" evidence="7">
    <location>
        <begin position="33"/>
        <end position="53"/>
    </location>
</feature>
<keyword evidence="5 7" id="KW-0472">Membrane</keyword>
<evidence type="ECO:0000256" key="5">
    <source>
        <dbReference type="ARBA" id="ARBA00023136"/>
    </source>
</evidence>
<proteinExistence type="inferred from homology"/>
<keyword evidence="3 7" id="KW-0812">Transmembrane</keyword>
<dbReference type="Pfam" id="PF04011">
    <property type="entry name" value="LemA"/>
    <property type="match status" value="1"/>
</dbReference>
<organism evidence="8 9">
    <name type="scientific">Wohlfahrtiimonas larvae</name>
    <dbReference type="NCBI Taxonomy" id="1157986"/>
    <lineage>
        <taxon>Bacteria</taxon>
        <taxon>Pseudomonadati</taxon>
        <taxon>Pseudomonadota</taxon>
        <taxon>Gammaproteobacteria</taxon>
        <taxon>Cardiobacteriales</taxon>
        <taxon>Ignatzschineriaceae</taxon>
        <taxon>Wohlfahrtiimonas</taxon>
    </lineage>
</organism>
<dbReference type="RefSeq" id="WP_077925502.1">
    <property type="nucleotide sequence ID" value="NZ_BAABKE010000004.1"/>
</dbReference>
<sequence length="200" mass="23712">MIHYLKHMAYNTYIHDLKQKVKDDKTMTKTTNWVFIPLTIIVIIFGVLFINYYNTVQALDEKQNSAASEVLNQYQRKSDLIIKLAETVQNYTEHEQSIFKEISRNRAQLHSLQSYENTQKIMDQQISQLHAVVVNYPELKANELYQNLMVQLEGTENRITVARNRYIEAIREYNTTIRKVPYVLIANMFDYQPIQFENKP</sequence>
<name>A0ABP9MVA2_9GAMM</name>
<evidence type="ECO:0000256" key="6">
    <source>
        <dbReference type="SAM" id="Coils"/>
    </source>
</evidence>
<dbReference type="PANTHER" id="PTHR34478:SF2">
    <property type="entry name" value="MEMBRANE PROTEIN"/>
    <property type="match status" value="1"/>
</dbReference>
<evidence type="ECO:0000256" key="4">
    <source>
        <dbReference type="ARBA" id="ARBA00022989"/>
    </source>
</evidence>
<keyword evidence="6" id="KW-0175">Coiled coil</keyword>
<comment type="subcellular location">
    <subcellularLocation>
        <location evidence="1">Membrane</location>
        <topology evidence="1">Single-pass membrane protein</topology>
    </subcellularLocation>
</comment>
<dbReference type="Proteomes" id="UP001500631">
    <property type="component" value="Unassembled WGS sequence"/>
</dbReference>
<evidence type="ECO:0000313" key="8">
    <source>
        <dbReference type="EMBL" id="GAA5099964.1"/>
    </source>
</evidence>
<dbReference type="InterPro" id="IPR007156">
    <property type="entry name" value="MamQ_LemA"/>
</dbReference>
<evidence type="ECO:0000313" key="9">
    <source>
        <dbReference type="Proteomes" id="UP001500631"/>
    </source>
</evidence>
<evidence type="ECO:0000256" key="7">
    <source>
        <dbReference type="SAM" id="Phobius"/>
    </source>
</evidence>
<comment type="similarity">
    <text evidence="2">Belongs to the LemA family.</text>
</comment>
<dbReference type="EMBL" id="BAABKE010000004">
    <property type="protein sequence ID" value="GAA5099964.1"/>
    <property type="molecule type" value="Genomic_DNA"/>
</dbReference>
<dbReference type="PANTHER" id="PTHR34478">
    <property type="entry name" value="PROTEIN LEMA"/>
    <property type="match status" value="1"/>
</dbReference>
<reference evidence="9" key="1">
    <citation type="journal article" date="2019" name="Int. J. Syst. Evol. Microbiol.">
        <title>The Global Catalogue of Microorganisms (GCM) 10K type strain sequencing project: providing services to taxonomists for standard genome sequencing and annotation.</title>
        <authorList>
            <consortium name="The Broad Institute Genomics Platform"/>
            <consortium name="The Broad Institute Genome Sequencing Center for Infectious Disease"/>
            <person name="Wu L."/>
            <person name="Ma J."/>
        </authorList>
    </citation>
    <scope>NUCLEOTIDE SEQUENCE [LARGE SCALE GENOMIC DNA]</scope>
    <source>
        <strain evidence="9">JCM 18424</strain>
    </source>
</reference>
<keyword evidence="4 7" id="KW-1133">Transmembrane helix</keyword>
<evidence type="ECO:0000256" key="2">
    <source>
        <dbReference type="ARBA" id="ARBA00008854"/>
    </source>
</evidence>
<keyword evidence="9" id="KW-1185">Reference proteome</keyword>
<feature type="coiled-coil region" evidence="6">
    <location>
        <begin position="145"/>
        <end position="172"/>
    </location>
</feature>
<dbReference type="InterPro" id="IPR023353">
    <property type="entry name" value="LemA-like_dom_sf"/>
</dbReference>
<accession>A0ABP9MVA2</accession>
<dbReference type="Gene3D" id="1.20.1440.20">
    <property type="entry name" value="LemA-like domain"/>
    <property type="match status" value="1"/>
</dbReference>
<dbReference type="SUPFAM" id="SSF140478">
    <property type="entry name" value="LemA-like"/>
    <property type="match status" value="1"/>
</dbReference>
<protein>
    <submittedName>
        <fullName evidence="8">LemA family protein</fullName>
    </submittedName>
</protein>
<gene>
    <name evidence="8" type="ORF">GCM10023338_14190</name>
</gene>
<comment type="caution">
    <text evidence="8">The sequence shown here is derived from an EMBL/GenBank/DDBJ whole genome shotgun (WGS) entry which is preliminary data.</text>
</comment>
<evidence type="ECO:0000256" key="3">
    <source>
        <dbReference type="ARBA" id="ARBA00022692"/>
    </source>
</evidence>